<keyword evidence="4" id="KW-1133">Transmembrane helix</keyword>
<comment type="similarity">
    <text evidence="2">Belongs to the methyl-accepting chemotaxis (MCP) protein family.</text>
</comment>
<keyword evidence="1" id="KW-0145">Chemotaxis</keyword>
<dbReference type="SUPFAM" id="SSF58104">
    <property type="entry name" value="Methyl-accepting chemotaxis protein (MCP) signaling domain"/>
    <property type="match status" value="1"/>
</dbReference>
<evidence type="ECO:0000259" key="5">
    <source>
        <dbReference type="PROSITE" id="PS50111"/>
    </source>
</evidence>
<dbReference type="SMART" id="SM00283">
    <property type="entry name" value="MA"/>
    <property type="match status" value="1"/>
</dbReference>
<keyword evidence="4" id="KW-0812">Transmembrane</keyword>
<dbReference type="PANTHER" id="PTHR43531">
    <property type="entry name" value="PROTEIN ICFG"/>
    <property type="match status" value="1"/>
</dbReference>
<evidence type="ECO:0000313" key="7">
    <source>
        <dbReference type="Proteomes" id="UP000321820"/>
    </source>
</evidence>
<evidence type="ECO:0000256" key="4">
    <source>
        <dbReference type="SAM" id="Phobius"/>
    </source>
</evidence>
<proteinExistence type="inferred from homology"/>
<dbReference type="InterPro" id="IPR051310">
    <property type="entry name" value="MCP_chemotaxis"/>
</dbReference>
<dbReference type="GO" id="GO:0007165">
    <property type="term" value="P:signal transduction"/>
    <property type="evidence" value="ECO:0007669"/>
    <property type="project" value="UniProtKB-KW"/>
</dbReference>
<evidence type="ECO:0000256" key="3">
    <source>
        <dbReference type="PROSITE-ProRule" id="PRU00284"/>
    </source>
</evidence>
<dbReference type="PANTHER" id="PTHR43531:SF11">
    <property type="entry name" value="METHYL-ACCEPTING CHEMOTAXIS PROTEIN 3"/>
    <property type="match status" value="1"/>
</dbReference>
<keyword evidence="3" id="KW-0807">Transducer</keyword>
<dbReference type="AlphaFoldDB" id="A0A5B9EEH1"/>
<evidence type="ECO:0000256" key="1">
    <source>
        <dbReference type="ARBA" id="ARBA00022500"/>
    </source>
</evidence>
<dbReference type="GO" id="GO:0016020">
    <property type="term" value="C:membrane"/>
    <property type="evidence" value="ECO:0007669"/>
    <property type="project" value="InterPro"/>
</dbReference>
<dbReference type="GO" id="GO:0006935">
    <property type="term" value="P:chemotaxis"/>
    <property type="evidence" value="ECO:0007669"/>
    <property type="project" value="UniProtKB-KW"/>
</dbReference>
<dbReference type="Pfam" id="PF00015">
    <property type="entry name" value="MCPsignal"/>
    <property type="match status" value="1"/>
</dbReference>
<keyword evidence="4" id="KW-0472">Membrane</keyword>
<evidence type="ECO:0000256" key="2">
    <source>
        <dbReference type="ARBA" id="ARBA00029447"/>
    </source>
</evidence>
<sequence length="501" mass="52960">MPDLTIKQKLLSAVGALTVLSISLAVTSIYRTTAFGSTIHHLGVDEGNQSYLAGLADASGSEMVATQRGVMVEAATGNWAMAEKRKTQFTEQETILRKALKDLRAGGVSARGTIAINKIEASLERLDPIYARFISAIDAHDVSRATEINMGELGAAIQDLDDLTTETIAFERETVGEANTLAQNEVLSAMRVSWILLIVVLAVSCVIVRIVINLERQLRKNVIELNQGSEQIATAAEQIASSSQVLARESSNQAAMIEETSSSSAEISSMAKRNADNARVTTGIVGNAVMTAQQSRIAVDECVQSIMAIDDSSGKIAKIIDVIDKISFQTNILALNAAVEAARAGNAGSGFAVVAEEVRNLAQRSAEAAKETSALIGTALANAADGREKIRSVVSSEEHLESAFGEIKTLVENIGGSSSEQLAGVQQIAQAISRMEQTTQTSAANAEESAAAAQQLHAQSDALRLLAARLGQMVGFGHEVKQQRPVAVRSIAARPATAHMI</sequence>
<dbReference type="Proteomes" id="UP000321820">
    <property type="component" value="Chromosome"/>
</dbReference>
<name>A0A5B9EEH1_9BACT</name>
<dbReference type="KEGG" id="talb:FTW19_15025"/>
<gene>
    <name evidence="6" type="ORF">FTW19_15025</name>
</gene>
<accession>A0A5B9EEH1</accession>
<dbReference type="InterPro" id="IPR004089">
    <property type="entry name" value="MCPsignal_dom"/>
</dbReference>
<protein>
    <recommendedName>
        <fullName evidence="5">Methyl-accepting transducer domain-containing protein</fullName>
    </recommendedName>
</protein>
<reference evidence="6 7" key="1">
    <citation type="submission" date="2019-08" db="EMBL/GenBank/DDBJ databases">
        <title>Complete genome sequence of Terriglobus albidus strain ORNL.</title>
        <authorList>
            <person name="Podar M."/>
        </authorList>
    </citation>
    <scope>NUCLEOTIDE SEQUENCE [LARGE SCALE GENOMIC DNA]</scope>
    <source>
        <strain evidence="6 7">ORNL</strain>
    </source>
</reference>
<dbReference type="OrthoDB" id="117499at2"/>
<feature type="transmembrane region" description="Helical" evidence="4">
    <location>
        <begin position="192"/>
        <end position="212"/>
    </location>
</feature>
<keyword evidence="7" id="KW-1185">Reference proteome</keyword>
<dbReference type="RefSeq" id="WP_147648388.1">
    <property type="nucleotide sequence ID" value="NZ_CP042806.1"/>
</dbReference>
<dbReference type="PROSITE" id="PS50111">
    <property type="entry name" value="CHEMOTAXIS_TRANSDUC_2"/>
    <property type="match status" value="1"/>
</dbReference>
<dbReference type="EMBL" id="CP042806">
    <property type="protein sequence ID" value="QEE29190.1"/>
    <property type="molecule type" value="Genomic_DNA"/>
</dbReference>
<evidence type="ECO:0000313" key="6">
    <source>
        <dbReference type="EMBL" id="QEE29190.1"/>
    </source>
</evidence>
<dbReference type="Gene3D" id="1.10.287.950">
    <property type="entry name" value="Methyl-accepting chemotaxis protein"/>
    <property type="match status" value="1"/>
</dbReference>
<organism evidence="6 7">
    <name type="scientific">Terriglobus albidus</name>
    <dbReference type="NCBI Taxonomy" id="1592106"/>
    <lineage>
        <taxon>Bacteria</taxon>
        <taxon>Pseudomonadati</taxon>
        <taxon>Acidobacteriota</taxon>
        <taxon>Terriglobia</taxon>
        <taxon>Terriglobales</taxon>
        <taxon>Acidobacteriaceae</taxon>
        <taxon>Terriglobus</taxon>
    </lineage>
</organism>
<feature type="domain" description="Methyl-accepting transducer" evidence="5">
    <location>
        <begin position="228"/>
        <end position="457"/>
    </location>
</feature>